<evidence type="ECO:0000256" key="6">
    <source>
        <dbReference type="ARBA" id="ARBA00022490"/>
    </source>
</evidence>
<reference evidence="19 20" key="1">
    <citation type="journal article" date="2018" name="Sci. Rep.">
        <title>Comparative analysis of the Pocillopora damicornis genome highlights role of immune system in coral evolution.</title>
        <authorList>
            <person name="Cunning R."/>
            <person name="Bay R.A."/>
            <person name="Gillette P."/>
            <person name="Baker A.C."/>
            <person name="Traylor-Knowles N."/>
        </authorList>
    </citation>
    <scope>NUCLEOTIDE SEQUENCE [LARGE SCALE GENOMIC DNA]</scope>
    <source>
        <strain evidence="19">RSMAS</strain>
        <tissue evidence="19">Whole animal</tissue>
    </source>
</reference>
<dbReference type="SMART" id="SM00259">
    <property type="entry name" value="ZnF_A20"/>
    <property type="match status" value="8"/>
</dbReference>
<gene>
    <name evidence="19" type="ORF">pdam_00021364</name>
</gene>
<evidence type="ECO:0000259" key="18">
    <source>
        <dbReference type="PROSITE" id="PS51036"/>
    </source>
</evidence>
<evidence type="ECO:0000259" key="17">
    <source>
        <dbReference type="PROSITE" id="PS50802"/>
    </source>
</evidence>
<keyword evidence="10" id="KW-0863">Zinc-finger</keyword>
<dbReference type="InterPro" id="IPR051346">
    <property type="entry name" value="OTU_Deubiquitinase"/>
</dbReference>
<dbReference type="GO" id="GO:0004843">
    <property type="term" value="F:cysteine-type deubiquitinase activity"/>
    <property type="evidence" value="ECO:0007669"/>
    <property type="project" value="UniProtKB-EC"/>
</dbReference>
<dbReference type="PANTHER" id="PTHR13367">
    <property type="entry name" value="UBIQUITIN THIOESTERASE"/>
    <property type="match status" value="1"/>
</dbReference>
<dbReference type="Gene3D" id="1.20.5.4770">
    <property type="match status" value="1"/>
</dbReference>
<dbReference type="EMBL" id="RCHS01001570">
    <property type="protein sequence ID" value="RMX52789.1"/>
    <property type="molecule type" value="Genomic_DNA"/>
</dbReference>
<keyword evidence="14" id="KW-0862">Zinc</keyword>
<evidence type="ECO:0000256" key="13">
    <source>
        <dbReference type="ARBA" id="ARBA00022807"/>
    </source>
</evidence>
<dbReference type="STRING" id="46731.A0A3M6UGU2"/>
<keyword evidence="20" id="KW-1185">Reference proteome</keyword>
<feature type="compositionally biased region" description="Polar residues" evidence="16">
    <location>
        <begin position="934"/>
        <end position="962"/>
    </location>
</feature>
<feature type="region of interest" description="Disordered" evidence="16">
    <location>
        <begin position="779"/>
        <end position="800"/>
    </location>
</feature>
<feature type="domain" description="A20-type" evidence="18">
    <location>
        <begin position="518"/>
        <end position="555"/>
    </location>
</feature>
<dbReference type="GO" id="GO:0007010">
    <property type="term" value="P:cytoskeleton organization"/>
    <property type="evidence" value="ECO:0007669"/>
    <property type="project" value="TreeGrafter"/>
</dbReference>
<evidence type="ECO:0000256" key="5">
    <source>
        <dbReference type="ARBA" id="ARBA00012759"/>
    </source>
</evidence>
<evidence type="ECO:0000256" key="9">
    <source>
        <dbReference type="ARBA" id="ARBA00022723"/>
    </source>
</evidence>
<evidence type="ECO:0000313" key="20">
    <source>
        <dbReference type="Proteomes" id="UP000275408"/>
    </source>
</evidence>
<evidence type="ECO:0000313" key="19">
    <source>
        <dbReference type="EMBL" id="RMX52789.1"/>
    </source>
</evidence>
<feature type="compositionally biased region" description="Polar residues" evidence="16">
    <location>
        <begin position="781"/>
        <end position="798"/>
    </location>
</feature>
<evidence type="ECO:0000256" key="11">
    <source>
        <dbReference type="ARBA" id="ARBA00022786"/>
    </source>
</evidence>
<evidence type="ECO:0000256" key="16">
    <source>
        <dbReference type="SAM" id="MobiDB-lite"/>
    </source>
</evidence>
<organism evidence="19 20">
    <name type="scientific">Pocillopora damicornis</name>
    <name type="common">Cauliflower coral</name>
    <name type="synonym">Millepora damicornis</name>
    <dbReference type="NCBI Taxonomy" id="46731"/>
    <lineage>
        <taxon>Eukaryota</taxon>
        <taxon>Metazoa</taxon>
        <taxon>Cnidaria</taxon>
        <taxon>Anthozoa</taxon>
        <taxon>Hexacorallia</taxon>
        <taxon>Scleractinia</taxon>
        <taxon>Astrocoeniina</taxon>
        <taxon>Pocilloporidae</taxon>
        <taxon>Pocillopora</taxon>
    </lineage>
</organism>
<dbReference type="InterPro" id="IPR003323">
    <property type="entry name" value="OTU_dom"/>
</dbReference>
<protein>
    <recommendedName>
        <fullName evidence="5">ubiquitinyl hydrolase 1</fullName>
        <ecNumber evidence="5">3.4.19.12</ecNumber>
    </recommendedName>
</protein>
<keyword evidence="12" id="KW-0378">Hydrolase</keyword>
<comment type="catalytic activity">
    <reaction evidence="1">
        <text>Thiol-dependent hydrolysis of ester, thioester, amide, peptide and isopeptide bonds formed by the C-terminal Gly of ubiquitin (a 76-residue protein attached to proteins as an intracellular targeting signal).</text>
        <dbReference type="EC" id="3.4.19.12"/>
    </reaction>
</comment>
<dbReference type="GO" id="GO:1990168">
    <property type="term" value="P:protein K33-linked deubiquitination"/>
    <property type="evidence" value="ECO:0007669"/>
    <property type="project" value="TreeGrafter"/>
</dbReference>
<evidence type="ECO:0000256" key="2">
    <source>
        <dbReference type="ARBA" id="ARBA00004123"/>
    </source>
</evidence>
<feature type="domain" description="A20-type" evidence="18">
    <location>
        <begin position="996"/>
        <end position="1031"/>
    </location>
</feature>
<evidence type="ECO:0000256" key="8">
    <source>
        <dbReference type="ARBA" id="ARBA00022670"/>
    </source>
</evidence>
<evidence type="ECO:0000256" key="15">
    <source>
        <dbReference type="ARBA" id="ARBA00023242"/>
    </source>
</evidence>
<comment type="subcellular location">
    <subcellularLocation>
        <location evidence="3">Cytoplasm</location>
    </subcellularLocation>
    <subcellularLocation>
        <location evidence="2">Nucleus</location>
    </subcellularLocation>
</comment>
<dbReference type="GO" id="GO:0070530">
    <property type="term" value="F:K63-linked polyubiquitin modification-dependent protein binding"/>
    <property type="evidence" value="ECO:0007669"/>
    <property type="project" value="TreeGrafter"/>
</dbReference>
<dbReference type="GO" id="GO:0005737">
    <property type="term" value="C:cytoplasm"/>
    <property type="evidence" value="ECO:0007669"/>
    <property type="project" value="UniProtKB-SubCell"/>
</dbReference>
<dbReference type="EC" id="3.4.19.12" evidence="5"/>
<name>A0A3M6UGU2_POCDA</name>
<dbReference type="GO" id="GO:0005634">
    <property type="term" value="C:nucleus"/>
    <property type="evidence" value="ECO:0007669"/>
    <property type="project" value="UniProtKB-SubCell"/>
</dbReference>
<dbReference type="PROSITE" id="PS50802">
    <property type="entry name" value="OTU"/>
    <property type="match status" value="1"/>
</dbReference>
<dbReference type="GO" id="GO:0071947">
    <property type="term" value="P:protein deubiquitination involved in ubiquitin-dependent protein catabolic process"/>
    <property type="evidence" value="ECO:0007669"/>
    <property type="project" value="TreeGrafter"/>
</dbReference>
<keyword evidence="13" id="KW-0788">Thiol protease</keyword>
<keyword evidence="8" id="KW-0645">Protease</keyword>
<sequence>MAMASFQPPSHLFERNISLNDLDSALDVREIVRKDVVVPEDVTKHRYLDSSSNFTFVLPSFQDFTLEFRKFVFSFLVDGHTMRELEAAKRLNWCSALGRMATVSTLGDGNCLMHAASIGMWAVNDRYQTLRKTAHEALVEDVEGFYHRRWKAEEERQILNQLGGYQRTEEQWNREWEEVIRHVSQNEFPFGPNGAQFGSLEEIHIFVLANILRRTIIVMSDDTLRGPYGDSYSPINFGGIYLPLLWDSVDCVKSPLVIGYANGHFTAVVSIQDGQLDLENENQPALRSSNCMHAVPLIKYDGSPLPVHFLLDHEVPLASDRVRQYLDCAKVSVLSDQGGSRQSILVAKLHFGEEPRCMKALIDGYFQRAKEEYQRMLRSSQVNIQSQPGTKQPTLQIVPCQTQGCTFYGSTETGNRCSQCLNEYIRTLGPSEPSHYAAARQISSRENVVTTTTSATPQASNAIVTTLPTTFPATTPAKCRTSGCKYAAVSNHGGLCERCFEAERNAEEMAASMNPLTLATTKHCANRVNGCEFFGLPEHHNLCSRCYRTFCLQMENTLSPRSPALPGQPNSCQRHNCPFPGVPALYGMCVQCYTDCIHSFITSKGESVGSAMQLNPPQEAPPQNVTRINPVPTGGGRKGVLCASPGCFNEGISQFSDLCRECHARKSGPSRVRNTSVTTAGEASVPLVTPSPIYTSASAAAGTPNYHPTSAPTNGTGLNTCSNPACKNPRRDGRGLCQACENANPIPFITNSGSGLQQLTRSSSMAVTASSVLRHPVPAFTSGSTNTHNTAGTSSSAGAQHPYQVIPQAPSTGSKADNCALCGKRAELDGGLCKDCFAVGFQAELRDIEKRQAAVSQTLSRQQGTFTAAASNNQGAQSTSQGINQTETTTKRTAVKVTELPCKTTGCLRFGTPEKNGLCEQCYLGKGRIQQRSTLSSEVQQNQGQVIRGNSHNLPTPTQNRQFGYDLPGPVQVSQPRSPQYGLQVRQSQSNSGSGDISGQKCRGTNCTLFGTPETNGYCSRCFLESTIPLSYPHSVPDFPGEVTPSSTASHPTVALHRCTITGCDRTAAPERHGHCQNCFGMYFPDVLSRESLLNNS</sequence>
<feature type="domain" description="A20-type" evidence="18">
    <location>
        <begin position="896"/>
        <end position="931"/>
    </location>
</feature>
<dbReference type="GO" id="GO:0030177">
    <property type="term" value="P:positive regulation of Wnt signaling pathway"/>
    <property type="evidence" value="ECO:0007669"/>
    <property type="project" value="TreeGrafter"/>
</dbReference>
<proteinExistence type="inferred from homology"/>
<evidence type="ECO:0000256" key="14">
    <source>
        <dbReference type="ARBA" id="ARBA00022833"/>
    </source>
</evidence>
<dbReference type="Pfam" id="PF01754">
    <property type="entry name" value="zf-A20"/>
    <property type="match status" value="3"/>
</dbReference>
<dbReference type="PROSITE" id="PS51036">
    <property type="entry name" value="ZF_A20"/>
    <property type="match status" value="5"/>
</dbReference>
<keyword evidence="15" id="KW-0539">Nucleus</keyword>
<dbReference type="GO" id="GO:0016477">
    <property type="term" value="P:cell migration"/>
    <property type="evidence" value="ECO:0007669"/>
    <property type="project" value="TreeGrafter"/>
</dbReference>
<evidence type="ECO:0000256" key="12">
    <source>
        <dbReference type="ARBA" id="ARBA00022801"/>
    </source>
</evidence>
<evidence type="ECO:0000256" key="1">
    <source>
        <dbReference type="ARBA" id="ARBA00000707"/>
    </source>
</evidence>
<dbReference type="PANTHER" id="PTHR13367:SF3">
    <property type="entry name" value="TUMOR NECROSIS FACTOR ALPHA-INDUCED PROTEIN 3"/>
    <property type="match status" value="1"/>
</dbReference>
<dbReference type="GO" id="GO:0003677">
    <property type="term" value="F:DNA binding"/>
    <property type="evidence" value="ECO:0007669"/>
    <property type="project" value="InterPro"/>
</dbReference>
<evidence type="ECO:0000256" key="10">
    <source>
        <dbReference type="ARBA" id="ARBA00022771"/>
    </source>
</evidence>
<evidence type="ECO:0000256" key="4">
    <source>
        <dbReference type="ARBA" id="ARBA00005865"/>
    </source>
</evidence>
<feature type="domain" description="A20-type" evidence="18">
    <location>
        <begin position="473"/>
        <end position="508"/>
    </location>
</feature>
<keyword evidence="9" id="KW-0479">Metal-binding</keyword>
<feature type="domain" description="A20-type" evidence="18">
    <location>
        <begin position="394"/>
        <end position="429"/>
    </location>
</feature>
<dbReference type="OrthoDB" id="5981966at2759"/>
<keyword evidence="6" id="KW-0963">Cytoplasm</keyword>
<dbReference type="GO" id="GO:0035523">
    <property type="term" value="P:protein K29-linked deubiquitination"/>
    <property type="evidence" value="ECO:0007669"/>
    <property type="project" value="TreeGrafter"/>
</dbReference>
<keyword evidence="7" id="KW-0597">Phosphoprotein</keyword>
<feature type="region of interest" description="Disordered" evidence="16">
    <location>
        <begin position="866"/>
        <end position="890"/>
    </location>
</feature>
<comment type="similarity">
    <text evidence="4">Belongs to the peptidase C64 family.</text>
</comment>
<evidence type="ECO:0000256" key="3">
    <source>
        <dbReference type="ARBA" id="ARBA00004496"/>
    </source>
</evidence>
<accession>A0A3M6UGU2</accession>
<dbReference type="InterPro" id="IPR002653">
    <property type="entry name" value="Znf_A20"/>
</dbReference>
<feature type="domain" description="OTU" evidence="17">
    <location>
        <begin position="100"/>
        <end position="271"/>
    </location>
</feature>
<feature type="region of interest" description="Disordered" evidence="16">
    <location>
        <begin position="934"/>
        <end position="1000"/>
    </location>
</feature>
<feature type="compositionally biased region" description="Polar residues" evidence="16">
    <location>
        <begin position="985"/>
        <end position="1000"/>
    </location>
</feature>
<dbReference type="GO" id="GO:0008270">
    <property type="term" value="F:zinc ion binding"/>
    <property type="evidence" value="ECO:0007669"/>
    <property type="project" value="UniProtKB-KW"/>
</dbReference>
<dbReference type="Gene3D" id="4.10.240.30">
    <property type="match status" value="4"/>
</dbReference>
<dbReference type="Gene3D" id="3.90.70.80">
    <property type="match status" value="1"/>
</dbReference>
<dbReference type="AlphaFoldDB" id="A0A3M6UGU2"/>
<evidence type="ECO:0000256" key="7">
    <source>
        <dbReference type="ARBA" id="ARBA00022553"/>
    </source>
</evidence>
<comment type="caution">
    <text evidence="19">The sequence shown here is derived from an EMBL/GenBank/DDBJ whole genome shotgun (WGS) entry which is preliminary data.</text>
</comment>
<dbReference type="Pfam" id="PF02338">
    <property type="entry name" value="OTU"/>
    <property type="match status" value="1"/>
</dbReference>
<dbReference type="Proteomes" id="UP000275408">
    <property type="component" value="Unassembled WGS sequence"/>
</dbReference>
<keyword evidence="11" id="KW-0833">Ubl conjugation pathway</keyword>